<accession>A0A2B4S9D6</accession>
<dbReference type="PROSITE" id="PS00571">
    <property type="entry name" value="AMIDASES"/>
    <property type="match status" value="1"/>
</dbReference>
<keyword evidence="4" id="KW-0378">Hydrolase</keyword>
<evidence type="ECO:0000256" key="2">
    <source>
        <dbReference type="PIRSR" id="PIRSR001221-1"/>
    </source>
</evidence>
<comment type="caution">
    <text evidence="4">The sequence shown here is derived from an EMBL/GenBank/DDBJ whole genome shotgun (WGS) entry which is preliminary data.</text>
</comment>
<feature type="active site" description="Acyl-ester intermediate" evidence="2">
    <location>
        <position position="197"/>
    </location>
</feature>
<comment type="similarity">
    <text evidence="1">Belongs to the amidase family.</text>
</comment>
<dbReference type="GO" id="GO:0012505">
    <property type="term" value="C:endomembrane system"/>
    <property type="evidence" value="ECO:0007669"/>
    <property type="project" value="TreeGrafter"/>
</dbReference>
<dbReference type="InterPro" id="IPR052739">
    <property type="entry name" value="FAAH2"/>
</dbReference>
<evidence type="ECO:0000313" key="4">
    <source>
        <dbReference type="EMBL" id="PFX27274.1"/>
    </source>
</evidence>
<organism evidence="4 5">
    <name type="scientific">Stylophora pistillata</name>
    <name type="common">Smooth cauliflower coral</name>
    <dbReference type="NCBI Taxonomy" id="50429"/>
    <lineage>
        <taxon>Eukaryota</taxon>
        <taxon>Metazoa</taxon>
        <taxon>Cnidaria</taxon>
        <taxon>Anthozoa</taxon>
        <taxon>Hexacorallia</taxon>
        <taxon>Scleractinia</taxon>
        <taxon>Astrocoeniina</taxon>
        <taxon>Pocilloporidae</taxon>
        <taxon>Stylophora</taxon>
    </lineage>
</organism>
<dbReference type="PIRSF" id="PIRSF001221">
    <property type="entry name" value="Amidase_fungi"/>
    <property type="match status" value="1"/>
</dbReference>
<dbReference type="Proteomes" id="UP000225706">
    <property type="component" value="Unassembled WGS sequence"/>
</dbReference>
<dbReference type="STRING" id="50429.A0A2B4S9D6"/>
<dbReference type="GO" id="GO:0016787">
    <property type="term" value="F:hydrolase activity"/>
    <property type="evidence" value="ECO:0007669"/>
    <property type="project" value="UniProtKB-KW"/>
</dbReference>
<dbReference type="PANTHER" id="PTHR43372:SF4">
    <property type="entry name" value="FATTY-ACID AMIDE HYDROLASE 2"/>
    <property type="match status" value="1"/>
</dbReference>
<proteinExistence type="inferred from homology"/>
<evidence type="ECO:0000256" key="1">
    <source>
        <dbReference type="ARBA" id="ARBA00009199"/>
    </source>
</evidence>
<protein>
    <submittedName>
        <fullName evidence="4">Fatty-acid amide hydrolase 2</fullName>
    </submittedName>
</protein>
<dbReference type="EMBL" id="LSMT01000107">
    <property type="protein sequence ID" value="PFX27274.1"/>
    <property type="molecule type" value="Genomic_DNA"/>
</dbReference>
<feature type="active site" description="Charge relay system" evidence="2">
    <location>
        <position position="98"/>
    </location>
</feature>
<gene>
    <name evidence="4" type="primary">FAAH2</name>
    <name evidence="4" type="ORF">AWC38_SpisGene8033</name>
</gene>
<feature type="domain" description="Amidase" evidence="3">
    <location>
        <begin position="35"/>
        <end position="475"/>
    </location>
</feature>
<dbReference type="InterPro" id="IPR036928">
    <property type="entry name" value="AS_sf"/>
</dbReference>
<dbReference type="AlphaFoldDB" id="A0A2B4S9D6"/>
<dbReference type="PANTHER" id="PTHR43372">
    <property type="entry name" value="FATTY-ACID AMIDE HYDROLASE"/>
    <property type="match status" value="1"/>
</dbReference>
<reference evidence="5" key="1">
    <citation type="journal article" date="2017" name="bioRxiv">
        <title>Comparative analysis of the genomes of Stylophora pistillata and Acropora digitifera provides evidence for extensive differences between species of corals.</title>
        <authorList>
            <person name="Voolstra C.R."/>
            <person name="Li Y."/>
            <person name="Liew Y.J."/>
            <person name="Baumgarten S."/>
            <person name="Zoccola D."/>
            <person name="Flot J.-F."/>
            <person name="Tambutte S."/>
            <person name="Allemand D."/>
            <person name="Aranda M."/>
        </authorList>
    </citation>
    <scope>NUCLEOTIDE SEQUENCE [LARGE SCALE GENOMIC DNA]</scope>
</reference>
<keyword evidence="5" id="KW-1185">Reference proteome</keyword>
<dbReference type="InterPro" id="IPR020556">
    <property type="entry name" value="Amidase_CS"/>
</dbReference>
<name>A0A2B4S9D6_STYPI</name>
<dbReference type="OrthoDB" id="6428749at2759"/>
<evidence type="ECO:0000313" key="5">
    <source>
        <dbReference type="Proteomes" id="UP000225706"/>
    </source>
</evidence>
<dbReference type="SUPFAM" id="SSF75304">
    <property type="entry name" value="Amidase signature (AS) enzymes"/>
    <property type="match status" value="1"/>
</dbReference>
<dbReference type="InterPro" id="IPR023631">
    <property type="entry name" value="Amidase_dom"/>
</dbReference>
<dbReference type="Pfam" id="PF01425">
    <property type="entry name" value="Amidase"/>
    <property type="match status" value="1"/>
</dbReference>
<sequence>MSSNDVFQAPIHSYLQLPAMELASKIRRLEIGVEDLLQVFIDRINAVNGSINAVVADRFSEALAEAREVDEELHKMTQIQRDELENIKPLLGVPFTAKEAFAVRGLPNSGGLVARKEYIAEEDAAVVGRLRQAGAIPIAVSNCSELCMWWESANRVYGRTSNPFNKSKIVGGSSGGEGAIIGAAGSVFGVGSDIGGSIRMPSFFTGIFGHKPSPDIVPNRGQFPDASGNRQQFLCTGPMCRYAVDLKPLLMVMAGDQAASKLNLSRDVDVTKLRYFTIEDCGGHFLISNVDPELKQAQQYVCQQLEEKLGVEVVKLKIEKLANSLEIWSSMMSSGAQKSFCYYMGNQKSEVNPFWELLKACVGLSNHTLPAIGLGMLEKCESLTPKRVSESFIRMAEELRLELEGILGEDGVLIYPSHPSVAVNHCVPLLFPFNFSYTAIFNVLYFPVSQCPVGLGKSGLPLGIQVAAANNNDCLTIAVATEIERLCGGWDGLFKQKQSPQNMEP</sequence>
<dbReference type="Gene3D" id="3.90.1300.10">
    <property type="entry name" value="Amidase signature (AS) domain"/>
    <property type="match status" value="1"/>
</dbReference>
<evidence type="ECO:0000259" key="3">
    <source>
        <dbReference type="Pfam" id="PF01425"/>
    </source>
</evidence>
<feature type="active site" description="Charge relay system" evidence="2">
    <location>
        <position position="173"/>
    </location>
</feature>